<dbReference type="Proteomes" id="UP000199110">
    <property type="component" value="Unassembled WGS sequence"/>
</dbReference>
<dbReference type="RefSeq" id="WP_245749145.1">
    <property type="nucleotide sequence ID" value="NZ_FORA01000001.1"/>
</dbReference>
<protein>
    <recommendedName>
        <fullName evidence="3">Sensory transduction regulator</fullName>
    </recommendedName>
</protein>
<reference evidence="1 2" key="1">
    <citation type="submission" date="2016-10" db="EMBL/GenBank/DDBJ databases">
        <authorList>
            <person name="de Groot N.N."/>
        </authorList>
    </citation>
    <scope>NUCLEOTIDE SEQUENCE [LARGE SCALE GENOMIC DNA]</scope>
    <source>
        <strain evidence="1 2">DSM 19073</strain>
    </source>
</reference>
<evidence type="ECO:0000313" key="1">
    <source>
        <dbReference type="EMBL" id="SFI62457.1"/>
    </source>
</evidence>
<organism evidence="1 2">
    <name type="scientific">Jannaschia pohangensis</name>
    <dbReference type="NCBI Taxonomy" id="390807"/>
    <lineage>
        <taxon>Bacteria</taxon>
        <taxon>Pseudomonadati</taxon>
        <taxon>Pseudomonadota</taxon>
        <taxon>Alphaproteobacteria</taxon>
        <taxon>Rhodobacterales</taxon>
        <taxon>Roseobacteraceae</taxon>
        <taxon>Jannaschia</taxon>
    </lineage>
</organism>
<dbReference type="STRING" id="390807.SAMN04488095_1396"/>
<accession>A0A1I3JQD1</accession>
<proteinExistence type="predicted"/>
<evidence type="ECO:0000313" key="2">
    <source>
        <dbReference type="Proteomes" id="UP000199110"/>
    </source>
</evidence>
<dbReference type="SUPFAM" id="SSF69635">
    <property type="entry name" value="Type III secretory system chaperone-like"/>
    <property type="match status" value="1"/>
</dbReference>
<dbReference type="EMBL" id="FORA01000001">
    <property type="protein sequence ID" value="SFI62457.1"/>
    <property type="molecule type" value="Genomic_DNA"/>
</dbReference>
<dbReference type="AlphaFoldDB" id="A0A1I3JQD1"/>
<evidence type="ECO:0008006" key="3">
    <source>
        <dbReference type="Google" id="ProtNLM"/>
    </source>
</evidence>
<sequence length="191" mass="20714">MTQDITPTFGALRRLAMMAAVVLCGLILSDAARAQSAEPETGPMTLDRMEAIVMALDPGAERAGAAFRLTVEDVPLIIVTDPIADRMRAMVPIRSAEGLSDADLLRLMQANFDSALDARYAVAEGRLWAVFIHPLSPLRTDQLISGIGQTVNVALTYGTLYSSGEMQLGRGDSRGEQRKLLDRLQERGQDI</sequence>
<gene>
    <name evidence="1" type="ORF">SAMN04488095_1396</name>
</gene>
<keyword evidence="2" id="KW-1185">Reference proteome</keyword>
<name>A0A1I3JQD1_9RHOB</name>